<evidence type="ECO:0000313" key="13">
    <source>
        <dbReference type="Proteomes" id="UP000663872"/>
    </source>
</evidence>
<dbReference type="GO" id="GO:0043161">
    <property type="term" value="P:proteasome-mediated ubiquitin-dependent protein catabolic process"/>
    <property type="evidence" value="ECO:0007669"/>
    <property type="project" value="TreeGrafter"/>
</dbReference>
<feature type="coiled-coil region" evidence="9">
    <location>
        <begin position="163"/>
        <end position="273"/>
    </location>
</feature>
<dbReference type="GO" id="GO:0008270">
    <property type="term" value="F:zinc ion binding"/>
    <property type="evidence" value="ECO:0007669"/>
    <property type="project" value="UniProtKB-KW"/>
</dbReference>
<dbReference type="InterPro" id="IPR050952">
    <property type="entry name" value="TRIM-NHL_E3_ligases"/>
</dbReference>
<evidence type="ECO:0000256" key="3">
    <source>
        <dbReference type="ARBA" id="ARBA00022737"/>
    </source>
</evidence>
<dbReference type="Pfam" id="PF00445">
    <property type="entry name" value="Ribonuclease_T2"/>
    <property type="match status" value="1"/>
</dbReference>
<name>A0A818F0Q3_9BILA</name>
<dbReference type="PROSITE" id="PS00530">
    <property type="entry name" value="RNASE_T2_1"/>
    <property type="match status" value="1"/>
</dbReference>
<dbReference type="Gene3D" id="2.120.10.30">
    <property type="entry name" value="TolB, C-terminal domain"/>
    <property type="match status" value="2"/>
</dbReference>
<gene>
    <name evidence="12" type="ORF">GRG538_LOCUS15325</name>
</gene>
<dbReference type="SUPFAM" id="SSF57850">
    <property type="entry name" value="RING/U-box"/>
    <property type="match status" value="1"/>
</dbReference>
<feature type="repeat" description="NHL" evidence="7">
    <location>
        <begin position="452"/>
        <end position="488"/>
    </location>
</feature>
<dbReference type="InterPro" id="IPR036430">
    <property type="entry name" value="RNase_T2-like_sf"/>
</dbReference>
<dbReference type="InterPro" id="IPR001841">
    <property type="entry name" value="Znf_RING"/>
</dbReference>
<dbReference type="GO" id="GO:0003723">
    <property type="term" value="F:RNA binding"/>
    <property type="evidence" value="ECO:0007669"/>
    <property type="project" value="InterPro"/>
</dbReference>
<dbReference type="InterPro" id="IPR018957">
    <property type="entry name" value="Znf_C3HC4_RING-type"/>
</dbReference>
<dbReference type="AlphaFoldDB" id="A0A818F0Q3"/>
<dbReference type="Pfam" id="PF01436">
    <property type="entry name" value="NHL"/>
    <property type="match status" value="1"/>
</dbReference>
<evidence type="ECO:0000256" key="2">
    <source>
        <dbReference type="ARBA" id="ARBA00022723"/>
    </source>
</evidence>
<dbReference type="Gene3D" id="3.90.730.10">
    <property type="entry name" value="Ribonuclease T2-like"/>
    <property type="match status" value="1"/>
</dbReference>
<dbReference type="InterPro" id="IPR001258">
    <property type="entry name" value="NHL_repeat"/>
</dbReference>
<feature type="domain" description="RING-type" evidence="10">
    <location>
        <begin position="21"/>
        <end position="56"/>
    </location>
</feature>
<dbReference type="PROSITE" id="PS00518">
    <property type="entry name" value="ZF_RING_1"/>
    <property type="match status" value="1"/>
</dbReference>
<dbReference type="Gene3D" id="3.30.40.10">
    <property type="entry name" value="Zinc/RING finger domain, C3HC4 (zinc finger)"/>
    <property type="match status" value="2"/>
</dbReference>
<dbReference type="GO" id="GO:0033897">
    <property type="term" value="F:ribonuclease T2 activity"/>
    <property type="evidence" value="ECO:0007669"/>
    <property type="project" value="InterPro"/>
</dbReference>
<comment type="similarity">
    <text evidence="1 8">Belongs to the RNase T2 family.</text>
</comment>
<dbReference type="SUPFAM" id="SSF55895">
    <property type="entry name" value="Ribonuclease Rh-like"/>
    <property type="match status" value="1"/>
</dbReference>
<dbReference type="InterPro" id="IPR013083">
    <property type="entry name" value="Znf_RING/FYVE/PHD"/>
</dbReference>
<proteinExistence type="inferred from homology"/>
<dbReference type="PROSITE" id="PS51125">
    <property type="entry name" value="NHL"/>
    <property type="match status" value="2"/>
</dbReference>
<dbReference type="Pfam" id="PF02176">
    <property type="entry name" value="zf-TRAF"/>
    <property type="match status" value="1"/>
</dbReference>
<dbReference type="InterPro" id="IPR001293">
    <property type="entry name" value="Znf_TRAF"/>
</dbReference>
<dbReference type="CDD" id="cd05819">
    <property type="entry name" value="NHL"/>
    <property type="match status" value="1"/>
</dbReference>
<keyword evidence="5 6" id="KW-0862">Zinc</keyword>
<protein>
    <submittedName>
        <fullName evidence="12">Uncharacterized protein</fullName>
    </submittedName>
</protein>
<dbReference type="InterPro" id="IPR011042">
    <property type="entry name" value="6-blade_b-propeller_TolB-like"/>
</dbReference>
<feature type="repeat" description="NHL" evidence="7">
    <location>
        <begin position="507"/>
        <end position="538"/>
    </location>
</feature>
<evidence type="ECO:0000256" key="5">
    <source>
        <dbReference type="ARBA" id="ARBA00022833"/>
    </source>
</evidence>
<dbReference type="Gene3D" id="2.40.10.500">
    <property type="match status" value="1"/>
</dbReference>
<dbReference type="InterPro" id="IPR001568">
    <property type="entry name" value="RNase_T2-like"/>
</dbReference>
<feature type="domain" description="TRAF-type" evidence="11">
    <location>
        <begin position="87"/>
        <end position="124"/>
    </location>
</feature>
<dbReference type="PROSITE" id="PS00531">
    <property type="entry name" value="RNASE_T2_2"/>
    <property type="match status" value="1"/>
</dbReference>
<organism evidence="12 13">
    <name type="scientific">Rotaria socialis</name>
    <dbReference type="NCBI Taxonomy" id="392032"/>
    <lineage>
        <taxon>Eukaryota</taxon>
        <taxon>Metazoa</taxon>
        <taxon>Spiralia</taxon>
        <taxon>Gnathifera</taxon>
        <taxon>Rotifera</taxon>
        <taxon>Eurotatoria</taxon>
        <taxon>Bdelloidea</taxon>
        <taxon>Philodinida</taxon>
        <taxon>Philodinidae</taxon>
        <taxon>Rotaria</taxon>
    </lineage>
</organism>
<evidence type="ECO:0000256" key="8">
    <source>
        <dbReference type="RuleBase" id="RU004328"/>
    </source>
</evidence>
<dbReference type="PROSITE" id="PS50089">
    <property type="entry name" value="ZF_RING_2"/>
    <property type="match status" value="1"/>
</dbReference>
<dbReference type="SUPFAM" id="SSF101898">
    <property type="entry name" value="NHL repeat"/>
    <property type="match status" value="1"/>
</dbReference>
<dbReference type="EMBL" id="CAJNYT010002367">
    <property type="protein sequence ID" value="CAF3466395.1"/>
    <property type="molecule type" value="Genomic_DNA"/>
</dbReference>
<dbReference type="PANTHER" id="PTHR24104:SF25">
    <property type="entry name" value="PROTEIN LIN-41"/>
    <property type="match status" value="1"/>
</dbReference>
<dbReference type="Proteomes" id="UP000663872">
    <property type="component" value="Unassembled WGS sequence"/>
</dbReference>
<sequence>MISNNFYKYTDRKSIDPHLICELCNNPFIDPIVTECDHIYCRACITKYMENGSCCPAQSCSQLLSNDNSTLNRPSRIILSMLDDINVQCELCGEINLYRRNFDEHIKENCSEYRIDCPGKALGCIWFEPRNQYNEHIKACLFEKLRPTTDELYDMIKKQGLRIEEHRTQAEQEKVKVQEQNTKLEEKMHQQKIELEDKIQEQKIQYEMLIEQQKTQLEKAMTQQKIELDDRIQKQKIQYEGLIEQLENAQSENQNQKNEISSARGEIAKLAGDIDRMKSSIQWNVMPNICMVTRSGLEGVTVAGGNGPGNSTNQLNRPYSIFVDDNQVLVIADTFHGRITQWKKGEINGEIIAGGNGEGNRLDQLNRPTDVLIDKKTDSLVICDRENRRVVRWSRHKNTTQGEILIDNICCYGLDMDDQRYLYVSNTEQHEVRRYQLGDKNGTLVAGGKGQGAALNQFNGPGCLFVDRQQNVYVSDNRNHRIMKWTKDATTGIVVAGGEGEGNALTQLSYPNGLFVDKFNTLYVADSCNHRVMCWPQGAKQGIVIVGGNGKGEEANQCNTPRGLSFDRYGNLYVADEVCSIGCCSAHLHLSNHHCLDGPNLWCLNNKTESICNFTNKTIGICGYSNKRCPVTTDINEPGRERLALHGLWPTFSTSGNYQGWPQFCASANHDWSKYHINGDLYILLPEQERLKLLAPGYLGPRNLFINHEWTKHGSCCSLIFQHNVSYYLTFMLDLVDMATPPGSLTYEYIQRNAGEKVGLDCLVESLNQTASNSNSVVSASRSSYGFIYSFRRMPNWRS</sequence>
<keyword evidence="3" id="KW-0677">Repeat</keyword>
<dbReference type="PANTHER" id="PTHR24104">
    <property type="entry name" value="E3 UBIQUITIN-PROTEIN LIGASE NHLRC1-RELATED"/>
    <property type="match status" value="1"/>
</dbReference>
<keyword evidence="2 6" id="KW-0479">Metal-binding</keyword>
<dbReference type="InterPro" id="IPR033130">
    <property type="entry name" value="RNase_T2_His_AS_2"/>
</dbReference>
<evidence type="ECO:0000313" key="12">
    <source>
        <dbReference type="EMBL" id="CAF3466395.1"/>
    </source>
</evidence>
<accession>A0A818F0Q3</accession>
<dbReference type="GO" id="GO:0061630">
    <property type="term" value="F:ubiquitin protein ligase activity"/>
    <property type="evidence" value="ECO:0007669"/>
    <property type="project" value="TreeGrafter"/>
</dbReference>
<comment type="caution">
    <text evidence="12">The sequence shown here is derived from an EMBL/GenBank/DDBJ whole genome shotgun (WGS) entry which is preliminary data.</text>
</comment>
<reference evidence="12" key="1">
    <citation type="submission" date="2021-02" db="EMBL/GenBank/DDBJ databases">
        <authorList>
            <person name="Nowell W R."/>
        </authorList>
    </citation>
    <scope>NUCLEOTIDE SEQUENCE</scope>
</reference>
<dbReference type="InterPro" id="IPR017907">
    <property type="entry name" value="Znf_RING_CS"/>
</dbReference>
<evidence type="ECO:0000259" key="10">
    <source>
        <dbReference type="PROSITE" id="PS50089"/>
    </source>
</evidence>
<evidence type="ECO:0000256" key="9">
    <source>
        <dbReference type="SAM" id="Coils"/>
    </source>
</evidence>
<dbReference type="InterPro" id="IPR018188">
    <property type="entry name" value="RNase_T2_His_AS_1"/>
</dbReference>
<dbReference type="GO" id="GO:0000209">
    <property type="term" value="P:protein polyubiquitination"/>
    <property type="evidence" value="ECO:0007669"/>
    <property type="project" value="TreeGrafter"/>
</dbReference>
<evidence type="ECO:0000256" key="4">
    <source>
        <dbReference type="ARBA" id="ARBA00022771"/>
    </source>
</evidence>
<evidence type="ECO:0000259" key="11">
    <source>
        <dbReference type="PROSITE" id="PS50145"/>
    </source>
</evidence>
<keyword evidence="4 6" id="KW-0863">Zinc-finger</keyword>
<evidence type="ECO:0000256" key="1">
    <source>
        <dbReference type="ARBA" id="ARBA00007469"/>
    </source>
</evidence>
<evidence type="ECO:0000256" key="6">
    <source>
        <dbReference type="PROSITE-ProRule" id="PRU00207"/>
    </source>
</evidence>
<dbReference type="Pfam" id="PF00097">
    <property type="entry name" value="zf-C3HC4"/>
    <property type="match status" value="1"/>
</dbReference>
<dbReference type="PROSITE" id="PS50145">
    <property type="entry name" value="ZF_TRAF"/>
    <property type="match status" value="1"/>
</dbReference>
<feature type="zinc finger region" description="TRAF-type" evidence="6">
    <location>
        <begin position="87"/>
        <end position="124"/>
    </location>
</feature>
<keyword evidence="9" id="KW-0175">Coiled coil</keyword>
<evidence type="ECO:0000256" key="7">
    <source>
        <dbReference type="PROSITE-ProRule" id="PRU00504"/>
    </source>
</evidence>